<dbReference type="InterPro" id="IPR009594">
    <property type="entry name" value="Tscrpt_reg_HTH_AraC_N"/>
</dbReference>
<dbReference type="EMBL" id="UGQC01000001">
    <property type="protein sequence ID" value="STZ00460.1"/>
    <property type="molecule type" value="Genomic_DNA"/>
</dbReference>
<dbReference type="PANTHER" id="PTHR43436:SF1">
    <property type="entry name" value="TRANSCRIPTIONAL REGULATORY PROTEIN"/>
    <property type="match status" value="1"/>
</dbReference>
<dbReference type="Proteomes" id="UP000254107">
    <property type="component" value="Unassembled WGS sequence"/>
</dbReference>
<dbReference type="InterPro" id="IPR009057">
    <property type="entry name" value="Homeodomain-like_sf"/>
</dbReference>
<name>A0A1V4H0X8_MORLA</name>
<dbReference type="InterPro" id="IPR037923">
    <property type="entry name" value="HTH-like"/>
</dbReference>
<dbReference type="RefSeq" id="WP_062501224.1">
    <property type="nucleotide sequence ID" value="NZ_MXAN01000019.1"/>
</dbReference>
<keyword evidence="2" id="KW-0238">DNA-binding</keyword>
<dbReference type="EMBL" id="MXAN01000019">
    <property type="protein sequence ID" value="OPH38288.1"/>
    <property type="molecule type" value="Genomic_DNA"/>
</dbReference>
<evidence type="ECO:0000259" key="4">
    <source>
        <dbReference type="PROSITE" id="PS01124"/>
    </source>
</evidence>
<dbReference type="PROSITE" id="PS00041">
    <property type="entry name" value="HTH_ARAC_FAMILY_1"/>
    <property type="match status" value="1"/>
</dbReference>
<sequence length="280" mass="31361">MFCQNTLGIVKKFSTPTIASPSHLQGFWLNHAVQNQSYDGKILFSNVGFCLSGQVKLSTNNTSHLISAGDMIFTPINLPVVANVPQNKHNDEVLALMLALDETDIARVSAHTSPTSKSDEYIALIDDNIADCLYRIIHLLSQDNAQFLANIYRDELLYLLLNSALGSNIKQLANPNSPLVKIKQACQWIQLHFDQPFKVADLAKQVHWGETQFYRHFRHITGLTPIGYQKAIRLNHAKSLILKENLSISEAGYQVGYESISQFSREYKRAFGVSPSTQKA</sequence>
<dbReference type="GeneID" id="302270417"/>
<feature type="domain" description="HTH araC/xylS-type" evidence="4">
    <location>
        <begin position="183"/>
        <end position="280"/>
    </location>
</feature>
<dbReference type="Gene3D" id="1.10.10.60">
    <property type="entry name" value="Homeodomain-like"/>
    <property type="match status" value="2"/>
</dbReference>
<evidence type="ECO:0000313" key="8">
    <source>
        <dbReference type="Proteomes" id="UP000254107"/>
    </source>
</evidence>
<reference evidence="5" key="2">
    <citation type="submission" date="2017-03" db="EMBL/GenBank/DDBJ databases">
        <authorList>
            <person name="Afonso C.L."/>
            <person name="Miller P.J."/>
            <person name="Scott M.A."/>
            <person name="Spackman E."/>
            <person name="Goraichik I."/>
            <person name="Dimitrov K.M."/>
            <person name="Suarez D.L."/>
            <person name="Swayne D.E."/>
        </authorList>
    </citation>
    <scope>NUCLEOTIDE SEQUENCE</scope>
    <source>
        <strain evidence="5">CCUG 4441</strain>
    </source>
</reference>
<dbReference type="SMART" id="SM00342">
    <property type="entry name" value="HTH_ARAC"/>
    <property type="match status" value="1"/>
</dbReference>
<dbReference type="Pfam" id="PF12833">
    <property type="entry name" value="HTH_18"/>
    <property type="match status" value="1"/>
</dbReference>
<reference evidence="6 8" key="3">
    <citation type="submission" date="2018-06" db="EMBL/GenBank/DDBJ databases">
        <authorList>
            <consortium name="Pathogen Informatics"/>
            <person name="Doyle S."/>
        </authorList>
    </citation>
    <scope>NUCLEOTIDE SEQUENCE [LARGE SCALE GENOMIC DNA]</scope>
    <source>
        <strain evidence="6 8">NCTC7911</strain>
    </source>
</reference>
<evidence type="ECO:0000256" key="2">
    <source>
        <dbReference type="ARBA" id="ARBA00023125"/>
    </source>
</evidence>
<evidence type="ECO:0000313" key="6">
    <source>
        <dbReference type="EMBL" id="STZ00460.1"/>
    </source>
</evidence>
<dbReference type="AlphaFoldDB" id="A0A1V4H0X8"/>
<dbReference type="GO" id="GO:0043565">
    <property type="term" value="F:sequence-specific DNA binding"/>
    <property type="evidence" value="ECO:0007669"/>
    <property type="project" value="InterPro"/>
</dbReference>
<accession>A0A1V4H0X8</accession>
<dbReference type="SUPFAM" id="SSF51215">
    <property type="entry name" value="Regulatory protein AraC"/>
    <property type="match status" value="1"/>
</dbReference>
<reference evidence="7" key="1">
    <citation type="submission" date="2017-03" db="EMBL/GenBank/DDBJ databases">
        <title>Draft genome sequence of Moraxella equi CCUG 4950T type strain.</title>
        <authorList>
            <person name="Salva-Serra F."/>
            <person name="Engstrom-Jakobsson H."/>
            <person name="Thorell K."/>
            <person name="Jaen-Luchoro D."/>
            <person name="Gonzales-Siles L."/>
            <person name="Karlsson R."/>
            <person name="Yazdan S."/>
            <person name="Boulund F."/>
            <person name="Johnning A."/>
            <person name="Engstrand L."/>
            <person name="Kristiansson E."/>
            <person name="Moore E."/>
        </authorList>
    </citation>
    <scope>NUCLEOTIDE SEQUENCE [LARGE SCALE GENOMIC DNA]</scope>
    <source>
        <strain evidence="7">CCUG 4441</strain>
    </source>
</reference>
<evidence type="ECO:0000313" key="7">
    <source>
        <dbReference type="Proteomes" id="UP000191025"/>
    </source>
</evidence>
<dbReference type="InterPro" id="IPR018060">
    <property type="entry name" value="HTH_AraC"/>
</dbReference>
<dbReference type="GO" id="GO:0003700">
    <property type="term" value="F:DNA-binding transcription factor activity"/>
    <property type="evidence" value="ECO:0007669"/>
    <property type="project" value="InterPro"/>
</dbReference>
<dbReference type="PRINTS" id="PR00032">
    <property type="entry name" value="HTHARAC"/>
</dbReference>
<dbReference type="InterPro" id="IPR018062">
    <property type="entry name" value="HTH_AraC-typ_CS"/>
</dbReference>
<keyword evidence="8" id="KW-1185">Reference proteome</keyword>
<organism evidence="5 7">
    <name type="scientific">Moraxella lacunata</name>
    <dbReference type="NCBI Taxonomy" id="477"/>
    <lineage>
        <taxon>Bacteria</taxon>
        <taxon>Pseudomonadati</taxon>
        <taxon>Pseudomonadota</taxon>
        <taxon>Gammaproteobacteria</taxon>
        <taxon>Moraxellales</taxon>
        <taxon>Moraxellaceae</taxon>
        <taxon>Moraxella</taxon>
    </lineage>
</organism>
<evidence type="ECO:0000256" key="1">
    <source>
        <dbReference type="ARBA" id="ARBA00023015"/>
    </source>
</evidence>
<dbReference type="Proteomes" id="UP000191025">
    <property type="component" value="Unassembled WGS sequence"/>
</dbReference>
<keyword evidence="3" id="KW-0804">Transcription</keyword>
<protein>
    <submittedName>
        <fullName evidence="6">Arabinose operon regulatory protein</fullName>
    </submittedName>
</protein>
<evidence type="ECO:0000256" key="3">
    <source>
        <dbReference type="ARBA" id="ARBA00023163"/>
    </source>
</evidence>
<dbReference type="PANTHER" id="PTHR43436">
    <property type="entry name" value="ARAC-FAMILY TRANSCRIPTIONAL REGULATOR"/>
    <property type="match status" value="1"/>
</dbReference>
<evidence type="ECO:0000313" key="5">
    <source>
        <dbReference type="EMBL" id="OPH38288.1"/>
    </source>
</evidence>
<dbReference type="InterPro" id="IPR020449">
    <property type="entry name" value="Tscrpt_reg_AraC-type_HTH"/>
</dbReference>
<keyword evidence="1" id="KW-0805">Transcription regulation</keyword>
<proteinExistence type="predicted"/>
<gene>
    <name evidence="6" type="primary">araC</name>
    <name evidence="5" type="ORF">B5J94_03895</name>
    <name evidence="6" type="ORF">NCTC7911_01857</name>
</gene>
<dbReference type="PROSITE" id="PS01124">
    <property type="entry name" value="HTH_ARAC_FAMILY_2"/>
    <property type="match status" value="1"/>
</dbReference>
<dbReference type="Pfam" id="PF06719">
    <property type="entry name" value="AraC_N"/>
    <property type="match status" value="1"/>
</dbReference>
<dbReference type="SUPFAM" id="SSF46689">
    <property type="entry name" value="Homeodomain-like"/>
    <property type="match status" value="2"/>
</dbReference>